<keyword evidence="2" id="KW-0319">Glycerol metabolism</keyword>
<proteinExistence type="predicted"/>
<dbReference type="EC" id="3.1.4.46" evidence="1"/>
<dbReference type="SUPFAM" id="SSF51695">
    <property type="entry name" value="PLC-like phosphodiesterases"/>
    <property type="match status" value="1"/>
</dbReference>
<evidence type="ECO:0000256" key="2">
    <source>
        <dbReference type="ARBA" id="ARBA00022798"/>
    </source>
</evidence>
<dbReference type="PANTHER" id="PTHR22958:SF34">
    <property type="entry name" value="GLYCEROPHOSPHODIESTER PHOSPHODIESTERASE GDPD3"/>
    <property type="match status" value="1"/>
</dbReference>
<dbReference type="AlphaFoldDB" id="A0A484KG87"/>
<dbReference type="InterPro" id="IPR017946">
    <property type="entry name" value="PLC-like_Pdiesterase_TIM-brl"/>
</dbReference>
<dbReference type="Proteomes" id="UP000595140">
    <property type="component" value="Unassembled WGS sequence"/>
</dbReference>
<evidence type="ECO:0000256" key="3">
    <source>
        <dbReference type="ARBA" id="ARBA00022801"/>
    </source>
</evidence>
<protein>
    <recommendedName>
        <fullName evidence="1">glycerophosphodiester phosphodiesterase</fullName>
        <ecNumber evidence="1">3.1.4.46</ecNumber>
    </recommendedName>
</protein>
<sequence>MQVVFDHAKERKIMFSTFHPDGALLIPKLQNTYPVFFLSNGGNEIHSDARRNSLEEAVKLCLEGGLQGIVSEVKAILRDPGAIAKIKDSKLSLLTYGQLNNVGEVVSMQRKMGVEGVIADVVEEIIDVVSETKGSGKDENGNCWPAERSIFARKIDHCSEEEICWLFRLLPGQMQ</sequence>
<reference evidence="6 7" key="1">
    <citation type="submission" date="2018-04" db="EMBL/GenBank/DDBJ databases">
        <authorList>
            <person name="Vogel A."/>
        </authorList>
    </citation>
    <scope>NUCLEOTIDE SEQUENCE [LARGE SCALE GENOMIC DNA]</scope>
</reference>
<dbReference type="GO" id="GO:0006071">
    <property type="term" value="P:glycerol metabolic process"/>
    <property type="evidence" value="ECO:0007669"/>
    <property type="project" value="UniProtKB-KW"/>
</dbReference>
<dbReference type="OrthoDB" id="1058301at2759"/>
<name>A0A484KG87_9ASTE</name>
<dbReference type="GO" id="GO:0008889">
    <property type="term" value="F:glycerophosphodiester phosphodiesterase activity"/>
    <property type="evidence" value="ECO:0007669"/>
    <property type="project" value="UniProtKB-EC"/>
</dbReference>
<evidence type="ECO:0000259" key="5">
    <source>
        <dbReference type="PROSITE" id="PS51704"/>
    </source>
</evidence>
<feature type="domain" description="GP-PDE" evidence="5">
    <location>
        <begin position="1"/>
        <end position="129"/>
    </location>
</feature>
<accession>A0A484KG87</accession>
<dbReference type="EMBL" id="OOIL02000126">
    <property type="protein sequence ID" value="VFQ60916.1"/>
    <property type="molecule type" value="Genomic_DNA"/>
</dbReference>
<keyword evidence="7" id="KW-1185">Reference proteome</keyword>
<dbReference type="InterPro" id="IPR051578">
    <property type="entry name" value="GDPD"/>
</dbReference>
<gene>
    <name evidence="6" type="ORF">CCAM_LOCUS2692</name>
</gene>
<dbReference type="PANTHER" id="PTHR22958">
    <property type="entry name" value="GLYCEROPHOSPHORYL DIESTER PHOSPHODIESTERASE"/>
    <property type="match status" value="1"/>
</dbReference>
<dbReference type="Gene3D" id="3.20.20.190">
    <property type="entry name" value="Phosphatidylinositol (PI) phosphodiesterase"/>
    <property type="match status" value="1"/>
</dbReference>
<evidence type="ECO:0000313" key="7">
    <source>
        <dbReference type="Proteomes" id="UP000595140"/>
    </source>
</evidence>
<dbReference type="InterPro" id="IPR030395">
    <property type="entry name" value="GP_PDE_dom"/>
</dbReference>
<dbReference type="PROSITE" id="PS51704">
    <property type="entry name" value="GP_PDE"/>
    <property type="match status" value="1"/>
</dbReference>
<dbReference type="Pfam" id="PF03009">
    <property type="entry name" value="GDPD"/>
    <property type="match status" value="1"/>
</dbReference>
<keyword evidence="3" id="KW-0378">Hydrolase</keyword>
<dbReference type="GO" id="GO:0046475">
    <property type="term" value="P:glycerophospholipid catabolic process"/>
    <property type="evidence" value="ECO:0007669"/>
    <property type="project" value="TreeGrafter"/>
</dbReference>
<evidence type="ECO:0000256" key="1">
    <source>
        <dbReference type="ARBA" id="ARBA00012247"/>
    </source>
</evidence>
<organism evidence="6 7">
    <name type="scientific">Cuscuta campestris</name>
    <dbReference type="NCBI Taxonomy" id="132261"/>
    <lineage>
        <taxon>Eukaryota</taxon>
        <taxon>Viridiplantae</taxon>
        <taxon>Streptophyta</taxon>
        <taxon>Embryophyta</taxon>
        <taxon>Tracheophyta</taxon>
        <taxon>Spermatophyta</taxon>
        <taxon>Magnoliopsida</taxon>
        <taxon>eudicotyledons</taxon>
        <taxon>Gunneridae</taxon>
        <taxon>Pentapetalae</taxon>
        <taxon>asterids</taxon>
        <taxon>lamiids</taxon>
        <taxon>Solanales</taxon>
        <taxon>Convolvulaceae</taxon>
        <taxon>Cuscuteae</taxon>
        <taxon>Cuscuta</taxon>
        <taxon>Cuscuta subgen. Grammica</taxon>
        <taxon>Cuscuta sect. Cleistogrammica</taxon>
    </lineage>
</organism>
<comment type="catalytic activity">
    <reaction evidence="4">
        <text>a sn-glycero-3-phosphodiester + H2O = an alcohol + sn-glycerol 3-phosphate + H(+)</text>
        <dbReference type="Rhea" id="RHEA:12969"/>
        <dbReference type="ChEBI" id="CHEBI:15377"/>
        <dbReference type="ChEBI" id="CHEBI:15378"/>
        <dbReference type="ChEBI" id="CHEBI:30879"/>
        <dbReference type="ChEBI" id="CHEBI:57597"/>
        <dbReference type="ChEBI" id="CHEBI:83408"/>
        <dbReference type="EC" id="3.1.4.46"/>
    </reaction>
</comment>
<evidence type="ECO:0000313" key="6">
    <source>
        <dbReference type="EMBL" id="VFQ60916.1"/>
    </source>
</evidence>
<evidence type="ECO:0000256" key="4">
    <source>
        <dbReference type="ARBA" id="ARBA00047512"/>
    </source>
</evidence>